<dbReference type="RefSeq" id="WP_177168689.1">
    <property type="nucleotide sequence ID" value="NZ_FOHV01000045.1"/>
</dbReference>
<gene>
    <name evidence="1" type="ORF">SAMN02583745_02848</name>
</gene>
<reference evidence="2" key="1">
    <citation type="submission" date="2016-10" db="EMBL/GenBank/DDBJ databases">
        <authorList>
            <person name="Varghese N."/>
            <person name="Submissions S."/>
        </authorList>
    </citation>
    <scope>NUCLEOTIDE SEQUENCE [LARGE SCALE GENOMIC DNA]</scope>
    <source>
        <strain evidence="2">DSM 18579</strain>
    </source>
</reference>
<proteinExistence type="predicted"/>
<evidence type="ECO:0000313" key="2">
    <source>
        <dbReference type="Proteomes" id="UP000242642"/>
    </source>
</evidence>
<protein>
    <submittedName>
        <fullName evidence="1">Uncharacterized protein</fullName>
    </submittedName>
</protein>
<sequence length="52" mass="5865">MIVIYDKSKHANFIQALKTGDYIICRVNTVVNTLEKSGFERPECLISEGESC</sequence>
<dbReference type="EMBL" id="FOHV01000045">
    <property type="protein sequence ID" value="SET60197.1"/>
    <property type="molecule type" value="Genomic_DNA"/>
</dbReference>
<organism evidence="1 2">
    <name type="scientific">Thorsellia anophelis DSM 18579</name>
    <dbReference type="NCBI Taxonomy" id="1123402"/>
    <lineage>
        <taxon>Bacteria</taxon>
        <taxon>Pseudomonadati</taxon>
        <taxon>Pseudomonadota</taxon>
        <taxon>Gammaproteobacteria</taxon>
        <taxon>Enterobacterales</taxon>
        <taxon>Thorselliaceae</taxon>
        <taxon>Thorsellia</taxon>
    </lineage>
</organism>
<dbReference type="Proteomes" id="UP000242642">
    <property type="component" value="Unassembled WGS sequence"/>
</dbReference>
<dbReference type="STRING" id="1123402.SAMN02583745_02848"/>
<dbReference type="AlphaFoldDB" id="A0A1I0FPJ7"/>
<evidence type="ECO:0000313" key="1">
    <source>
        <dbReference type="EMBL" id="SET60197.1"/>
    </source>
</evidence>
<keyword evidence="2" id="KW-1185">Reference proteome</keyword>
<accession>A0A1I0FPJ7</accession>
<name>A0A1I0FPJ7_9GAMM</name>